<comment type="caution">
    <text evidence="3">The sequence shown here is derived from an EMBL/GenBank/DDBJ whole genome shotgun (WGS) entry which is preliminary data.</text>
</comment>
<reference evidence="3 4" key="1">
    <citation type="submission" date="2019-11" db="EMBL/GenBank/DDBJ databases">
        <title>Pseudooceanicola pacifica sp. nov., isolated from deep-sea sediment of the Pacific Ocean.</title>
        <authorList>
            <person name="Lyu L."/>
        </authorList>
    </citation>
    <scope>NUCLEOTIDE SEQUENCE [LARGE SCALE GENOMIC DNA]</scope>
    <source>
        <strain evidence="3 4">216_PA32_1</strain>
    </source>
</reference>
<dbReference type="RefSeq" id="WP_160382017.1">
    <property type="nucleotide sequence ID" value="NZ_WNXQ01000003.1"/>
</dbReference>
<sequence>MSFLRQKTGDRTRAFIRNEEGSVTLEFLLWFPLVVFLFLAILDFAYAFTLNASMWQQTRVAARAMSMHELSKVEAEQFIRDGLSWSGKNFDVNISETKRTVSVSIKTPYEKAGITNTALRMMSGDWESRVTMLREPV</sequence>
<evidence type="ECO:0000256" key="1">
    <source>
        <dbReference type="SAM" id="Phobius"/>
    </source>
</evidence>
<dbReference type="InterPro" id="IPR012495">
    <property type="entry name" value="TadE-like_dom"/>
</dbReference>
<name>A0A844WA22_9RHOB</name>
<keyword evidence="1" id="KW-0472">Membrane</keyword>
<keyword evidence="1" id="KW-0812">Transmembrane</keyword>
<proteinExistence type="predicted"/>
<dbReference type="AlphaFoldDB" id="A0A844WA22"/>
<dbReference type="Pfam" id="PF07811">
    <property type="entry name" value="TadE"/>
    <property type="match status" value="1"/>
</dbReference>
<feature type="transmembrane region" description="Helical" evidence="1">
    <location>
        <begin position="27"/>
        <end position="49"/>
    </location>
</feature>
<evidence type="ECO:0000259" key="2">
    <source>
        <dbReference type="Pfam" id="PF07811"/>
    </source>
</evidence>
<protein>
    <recommendedName>
        <fullName evidence="2">TadE-like domain-containing protein</fullName>
    </recommendedName>
</protein>
<dbReference type="Proteomes" id="UP000443843">
    <property type="component" value="Unassembled WGS sequence"/>
</dbReference>
<feature type="domain" description="TadE-like" evidence="2">
    <location>
        <begin position="21"/>
        <end position="63"/>
    </location>
</feature>
<gene>
    <name evidence="3" type="ORF">GLS40_06930</name>
</gene>
<dbReference type="EMBL" id="WNXQ01000003">
    <property type="protein sequence ID" value="MWB77753.1"/>
    <property type="molecule type" value="Genomic_DNA"/>
</dbReference>
<keyword evidence="4" id="KW-1185">Reference proteome</keyword>
<keyword evidence="1" id="KW-1133">Transmembrane helix</keyword>
<accession>A0A844WA22</accession>
<organism evidence="3 4">
    <name type="scientific">Pseudooceanicola pacificus</name>
    <dbReference type="NCBI Taxonomy" id="2676438"/>
    <lineage>
        <taxon>Bacteria</taxon>
        <taxon>Pseudomonadati</taxon>
        <taxon>Pseudomonadota</taxon>
        <taxon>Alphaproteobacteria</taxon>
        <taxon>Rhodobacterales</taxon>
        <taxon>Paracoccaceae</taxon>
        <taxon>Pseudooceanicola</taxon>
    </lineage>
</organism>
<evidence type="ECO:0000313" key="4">
    <source>
        <dbReference type="Proteomes" id="UP000443843"/>
    </source>
</evidence>
<evidence type="ECO:0000313" key="3">
    <source>
        <dbReference type="EMBL" id="MWB77753.1"/>
    </source>
</evidence>